<keyword evidence="1" id="KW-0732">Signal</keyword>
<dbReference type="InterPro" id="IPR007487">
    <property type="entry name" value="ABC_transpt-TYRBP-like"/>
</dbReference>
<dbReference type="PANTHER" id="PTHR35271">
    <property type="entry name" value="ABC TRANSPORTER, SUBSTRATE-BINDING LIPOPROTEIN-RELATED"/>
    <property type="match status" value="1"/>
</dbReference>
<protein>
    <recommendedName>
        <fullName evidence="4">ABC transporter substrate-binding protein</fullName>
    </recommendedName>
</protein>
<evidence type="ECO:0000256" key="1">
    <source>
        <dbReference type="SAM" id="SignalP"/>
    </source>
</evidence>
<feature type="signal peptide" evidence="1">
    <location>
        <begin position="1"/>
        <end position="33"/>
    </location>
</feature>
<organism evidence="2 3">
    <name type="scientific">Methylogaea oryzae</name>
    <dbReference type="NCBI Taxonomy" id="1295382"/>
    <lineage>
        <taxon>Bacteria</taxon>
        <taxon>Pseudomonadati</taxon>
        <taxon>Pseudomonadota</taxon>
        <taxon>Gammaproteobacteria</taxon>
        <taxon>Methylococcales</taxon>
        <taxon>Methylococcaceae</taxon>
        <taxon>Methylogaea</taxon>
    </lineage>
</organism>
<name>A0A8D5AIK0_9GAMM</name>
<dbReference type="PANTHER" id="PTHR35271:SF1">
    <property type="entry name" value="ABC TRANSPORTER, SUBSTRATE-BINDING LIPOPROTEIN"/>
    <property type="match status" value="1"/>
</dbReference>
<proteinExistence type="predicted"/>
<sequence>MEGMLKAGFARRVRASIVLWALAMMAVPQWSQADAPSVAVLYPELREPFRGVFLEIVEGIEAGLRSPVKSYALTNDDSALKSQLAQERVEVAITLGRSGLLAARKLADTLPVVVGATFVSPDAENRGLAGITLAPAPDALFDRLRRLAPEIKRVSVVYDPKSKTWEIEQARKAARERGLTLNALPAEDLRSSAALYRTVLDETRGGGGALWLLQDDAAMDERALLPLILTEAWDNNLVVFSSNPDHVRKGALFSLYPDNAGMGRSLAAMARKRLQGGVSGDTDIEPLKDLLFAVNLRTAEHLGLRFDSQDRRQFDLVFPAP</sequence>
<evidence type="ECO:0008006" key="4">
    <source>
        <dbReference type="Google" id="ProtNLM"/>
    </source>
</evidence>
<evidence type="ECO:0000313" key="2">
    <source>
        <dbReference type="EMBL" id="BBL72613.1"/>
    </source>
</evidence>
<dbReference type="EMBL" id="AP019782">
    <property type="protein sequence ID" value="BBL72613.1"/>
    <property type="molecule type" value="Genomic_DNA"/>
</dbReference>
<keyword evidence="3" id="KW-1185">Reference proteome</keyword>
<dbReference type="Proteomes" id="UP000824988">
    <property type="component" value="Chromosome"/>
</dbReference>
<accession>A0A8D5AIK0</accession>
<dbReference type="AlphaFoldDB" id="A0A8D5AIK0"/>
<dbReference type="Pfam" id="PF04392">
    <property type="entry name" value="ABC_sub_bind"/>
    <property type="match status" value="1"/>
</dbReference>
<gene>
    <name evidence="2" type="ORF">MoryE10_32190</name>
</gene>
<evidence type="ECO:0000313" key="3">
    <source>
        <dbReference type="Proteomes" id="UP000824988"/>
    </source>
</evidence>
<feature type="chain" id="PRO_5034123715" description="ABC transporter substrate-binding protein" evidence="1">
    <location>
        <begin position="34"/>
        <end position="321"/>
    </location>
</feature>
<dbReference type="KEGG" id="moz:MoryE10_32190"/>
<reference evidence="2" key="1">
    <citation type="submission" date="2019-06" db="EMBL/GenBank/DDBJ databases">
        <title>Complete genome sequence of Methylogaea oryzae strain JCM16910.</title>
        <authorList>
            <person name="Asakawa S."/>
        </authorList>
    </citation>
    <scope>NUCLEOTIDE SEQUENCE</scope>
    <source>
        <strain evidence="2">E10</strain>
    </source>
</reference>